<organism evidence="1">
    <name type="scientific">Ixodes ricinus</name>
    <name type="common">Common tick</name>
    <name type="synonym">Acarus ricinus</name>
    <dbReference type="NCBI Taxonomy" id="34613"/>
    <lineage>
        <taxon>Eukaryota</taxon>
        <taxon>Metazoa</taxon>
        <taxon>Ecdysozoa</taxon>
        <taxon>Arthropoda</taxon>
        <taxon>Chelicerata</taxon>
        <taxon>Arachnida</taxon>
        <taxon>Acari</taxon>
        <taxon>Parasitiformes</taxon>
        <taxon>Ixodida</taxon>
        <taxon>Ixodoidea</taxon>
        <taxon>Ixodidae</taxon>
        <taxon>Ixodinae</taxon>
        <taxon>Ixodes</taxon>
    </lineage>
</organism>
<protein>
    <submittedName>
        <fullName evidence="1">Putative secreted protein</fullName>
    </submittedName>
</protein>
<sequence>MQFTSNVVFTFAVLDLRLSGAELVLVGCSGLVLARHGQRWLRAWTPQGLEAAEEFCIDNLVIQWLYESVPWQAKLRLATTEPPQLLLDCGPLPVGEAVSAQLTTNSASHATPGLLLLDRGGGLRLLRPPPRPTLCTKTLNLGPLAEARSALARSQARLAQLRRMRDQVCTDPAVTATRRLPEGLLVAEFPSLSGVVPGWWHCASFEQGGRTLCRCTIPGSAAGQGSVVVPDSGGACTLARLALVLSPETPSGKPLAAVLRPSLLLAMAPPNAAPCKAALLSVASAWVPGSAGDAGSGQRLASRLDLGPWPAVLLPAGPGVCILELELPGAKCKPGARGLALLNLLDLVRRRGGEPPEKATSGSGSLERSVRAACVGLERTLAESGPLEAYRSWRSSLGTALPVA</sequence>
<name>A0A6B0VC85_IXORI</name>
<evidence type="ECO:0000313" key="1">
    <source>
        <dbReference type="EMBL" id="MXU99151.1"/>
    </source>
</evidence>
<reference evidence="1" key="1">
    <citation type="submission" date="2019-12" db="EMBL/GenBank/DDBJ databases">
        <title>An insight into the sialome of adult female Ixodes ricinus ticks feeding for 6 days.</title>
        <authorList>
            <person name="Perner J."/>
            <person name="Ribeiro J.M.C."/>
        </authorList>
    </citation>
    <scope>NUCLEOTIDE SEQUENCE</scope>
    <source>
        <strain evidence="1">Semi-engorged</strain>
        <tissue evidence="1">Salivary glands</tissue>
    </source>
</reference>
<accession>A0A6B0VC85</accession>
<dbReference type="EMBL" id="GIFC01017068">
    <property type="protein sequence ID" value="MXU99151.1"/>
    <property type="molecule type" value="Transcribed_RNA"/>
</dbReference>
<dbReference type="AlphaFoldDB" id="A0A6B0VC85"/>
<proteinExistence type="predicted"/>